<dbReference type="SMART" id="SM00326">
    <property type="entry name" value="SH3"/>
    <property type="match status" value="1"/>
</dbReference>
<gene>
    <name evidence="7" type="ORF">JKIAZH3_G5591</name>
</gene>
<organism evidence="7 8">
    <name type="scientific">Tilletia caries</name>
    <name type="common">wheat bunt fungus</name>
    <dbReference type="NCBI Taxonomy" id="13290"/>
    <lineage>
        <taxon>Eukaryota</taxon>
        <taxon>Fungi</taxon>
        <taxon>Dikarya</taxon>
        <taxon>Basidiomycota</taxon>
        <taxon>Ustilaginomycotina</taxon>
        <taxon>Exobasidiomycetes</taxon>
        <taxon>Tilletiales</taxon>
        <taxon>Tilletiaceae</taxon>
        <taxon>Tilletia</taxon>
    </lineage>
</organism>
<evidence type="ECO:0000256" key="5">
    <source>
        <dbReference type="SAM" id="SignalP"/>
    </source>
</evidence>
<feature type="compositionally biased region" description="Low complexity" evidence="3">
    <location>
        <begin position="203"/>
        <end position="224"/>
    </location>
</feature>
<keyword evidence="4" id="KW-0812">Transmembrane</keyword>
<feature type="region of interest" description="Disordered" evidence="3">
    <location>
        <begin position="326"/>
        <end position="416"/>
    </location>
</feature>
<feature type="compositionally biased region" description="Low complexity" evidence="3">
    <location>
        <begin position="369"/>
        <end position="390"/>
    </location>
</feature>
<dbReference type="InterPro" id="IPR001452">
    <property type="entry name" value="SH3_domain"/>
</dbReference>
<keyword evidence="8" id="KW-1185">Reference proteome</keyword>
<feature type="region of interest" description="Disordered" evidence="3">
    <location>
        <begin position="576"/>
        <end position="631"/>
    </location>
</feature>
<evidence type="ECO:0000313" key="7">
    <source>
        <dbReference type="EMBL" id="CAD6934005.1"/>
    </source>
</evidence>
<feature type="signal peptide" evidence="5">
    <location>
        <begin position="1"/>
        <end position="22"/>
    </location>
</feature>
<feature type="domain" description="SH3" evidence="6">
    <location>
        <begin position="508"/>
        <end position="573"/>
    </location>
</feature>
<dbReference type="EMBL" id="CAJHJG010003653">
    <property type="protein sequence ID" value="CAD6934005.1"/>
    <property type="molecule type" value="Genomic_DNA"/>
</dbReference>
<dbReference type="InterPro" id="IPR036028">
    <property type="entry name" value="SH3-like_dom_sf"/>
</dbReference>
<dbReference type="Gene3D" id="2.30.30.40">
    <property type="entry name" value="SH3 Domains"/>
    <property type="match status" value="1"/>
</dbReference>
<keyword evidence="4" id="KW-0472">Membrane</keyword>
<keyword evidence="5" id="KW-0732">Signal</keyword>
<feature type="region of interest" description="Disordered" evidence="3">
    <location>
        <begin position="436"/>
        <end position="494"/>
    </location>
</feature>
<evidence type="ECO:0000313" key="8">
    <source>
        <dbReference type="Proteomes" id="UP000836402"/>
    </source>
</evidence>
<keyword evidence="4" id="KW-1133">Transmembrane helix</keyword>
<feature type="chain" id="PRO_5045470380" description="SH3 domain-containing protein" evidence="5">
    <location>
        <begin position="23"/>
        <end position="631"/>
    </location>
</feature>
<evidence type="ECO:0000256" key="3">
    <source>
        <dbReference type="SAM" id="MobiDB-lite"/>
    </source>
</evidence>
<comment type="caution">
    <text evidence="7">The sequence shown here is derived from an EMBL/GenBank/DDBJ whole genome shotgun (WGS) entry which is preliminary data.</text>
</comment>
<accession>A0ABN7IYC7</accession>
<reference evidence="7" key="1">
    <citation type="submission" date="2020-10" db="EMBL/GenBank/DDBJ databases">
        <authorList>
            <person name="Sedaghatjoo S."/>
        </authorList>
    </citation>
    <scope>NUCLEOTIDE SEQUENCE</scope>
    <source>
        <strain evidence="7">AZH3</strain>
    </source>
</reference>
<dbReference type="Proteomes" id="UP000836402">
    <property type="component" value="Unassembled WGS sequence"/>
</dbReference>
<name>A0ABN7IYC7_9BASI</name>
<feature type="region of interest" description="Disordered" evidence="3">
    <location>
        <begin position="266"/>
        <end position="286"/>
    </location>
</feature>
<feature type="transmembrane region" description="Helical" evidence="4">
    <location>
        <begin position="237"/>
        <end position="260"/>
    </location>
</feature>
<evidence type="ECO:0000259" key="6">
    <source>
        <dbReference type="PROSITE" id="PS50002"/>
    </source>
</evidence>
<feature type="compositionally biased region" description="Polar residues" evidence="3">
    <location>
        <begin position="465"/>
        <end position="491"/>
    </location>
</feature>
<protein>
    <recommendedName>
        <fullName evidence="6">SH3 domain-containing protein</fullName>
    </recommendedName>
</protein>
<dbReference type="PROSITE" id="PS50002">
    <property type="entry name" value="SH3"/>
    <property type="match status" value="1"/>
</dbReference>
<evidence type="ECO:0000256" key="1">
    <source>
        <dbReference type="ARBA" id="ARBA00022443"/>
    </source>
</evidence>
<sequence>MLGLASPRALLTLAFALTSVYAQANDDAQCVSLRGSSSCPAFQDAYINPTNLSQAWPWFTAVNDVATFDQQFELYFTDPNRYHQTKFERQLQCNSTAAQNTTLQYQRTILCGQFSQISYSVSCNLKNRANPIMVCQDTCLQYAQTENVLVANPQICPPANQLTLVQNTTREFNLNKDYVTCTDWSTLVSSDNATCVEGTTMVTSTGTSANPTSTSSPTNNTNNGQQQRGKRYTGGQVAGIVVGCIIGALLLGLLLGLLCFRRKNNNNNNNNSNNGSQVDAASARQDDLEKTRMLNNNASSDPRSGAAAGAGAGLAGVGLGAAAAAGRSRGDEKDGGWSSPFRDEKTGSPAFGEKEVARPGSSALGSILNNGAPGTNAAAPSAMAAAAPGAQQPHSNAASVTGGRFSPSSSRSGVGAGVGAAAAGLGAGALLGAGAARASSGTPTTNSNSNSNPASNRAASSTPTQMAGLTAGSSSENRPMSALSNSTTDGRGTTVPAVRDQYSGLDIQPNDEVVAIYPYSATLTDEINLEVDDVVNVVRLYDDGWALGRRTAGPGIVAAEGAFPLVCVTHASAVDGPASRGMGGSLPGATSSDDDRLTSGDGGISDSVDGAVTADEGALTADEDFEPSRRR</sequence>
<keyword evidence="1 2" id="KW-0728">SH3 domain</keyword>
<feature type="compositionally biased region" description="Low complexity" evidence="3">
    <location>
        <begin position="436"/>
        <end position="464"/>
    </location>
</feature>
<dbReference type="Pfam" id="PF00018">
    <property type="entry name" value="SH3_1"/>
    <property type="match status" value="1"/>
</dbReference>
<evidence type="ECO:0000256" key="4">
    <source>
        <dbReference type="SAM" id="Phobius"/>
    </source>
</evidence>
<evidence type="ECO:0000256" key="2">
    <source>
        <dbReference type="PROSITE-ProRule" id="PRU00192"/>
    </source>
</evidence>
<feature type="compositionally biased region" description="Basic and acidic residues" evidence="3">
    <location>
        <begin position="328"/>
        <end position="357"/>
    </location>
</feature>
<feature type="region of interest" description="Disordered" evidence="3">
    <location>
        <begin position="202"/>
        <end position="230"/>
    </location>
</feature>
<dbReference type="SUPFAM" id="SSF50044">
    <property type="entry name" value="SH3-domain"/>
    <property type="match status" value="1"/>
</dbReference>
<proteinExistence type="predicted"/>